<sequence length="57" mass="6669">MVNMAVSEGEIIKPDICSECGRTAYLHAHHYNYENYMNFIWLCASCHKNEHNKPEKP</sequence>
<protein>
    <recommendedName>
        <fullName evidence="2">HNH domain-containing protein</fullName>
    </recommendedName>
</protein>
<organism evidence="1">
    <name type="scientific">marine sediment metagenome</name>
    <dbReference type="NCBI Taxonomy" id="412755"/>
    <lineage>
        <taxon>unclassified sequences</taxon>
        <taxon>metagenomes</taxon>
        <taxon>ecological metagenomes</taxon>
    </lineage>
</organism>
<evidence type="ECO:0000313" key="1">
    <source>
        <dbReference type="EMBL" id="KKL89993.1"/>
    </source>
</evidence>
<evidence type="ECO:0008006" key="2">
    <source>
        <dbReference type="Google" id="ProtNLM"/>
    </source>
</evidence>
<dbReference type="AlphaFoldDB" id="A0A0F9FUP8"/>
<accession>A0A0F9FUP8</accession>
<reference evidence="1" key="1">
    <citation type="journal article" date="2015" name="Nature">
        <title>Complex archaea that bridge the gap between prokaryotes and eukaryotes.</title>
        <authorList>
            <person name="Spang A."/>
            <person name="Saw J.H."/>
            <person name="Jorgensen S.L."/>
            <person name="Zaremba-Niedzwiedzka K."/>
            <person name="Martijn J."/>
            <person name="Lind A.E."/>
            <person name="van Eijk R."/>
            <person name="Schleper C."/>
            <person name="Guy L."/>
            <person name="Ettema T.J."/>
        </authorList>
    </citation>
    <scope>NUCLEOTIDE SEQUENCE</scope>
</reference>
<comment type="caution">
    <text evidence="1">The sequence shown here is derived from an EMBL/GenBank/DDBJ whole genome shotgun (WGS) entry which is preliminary data.</text>
</comment>
<gene>
    <name evidence="1" type="ORF">LCGC14_1909120</name>
</gene>
<proteinExistence type="predicted"/>
<name>A0A0F9FUP8_9ZZZZ</name>
<dbReference type="EMBL" id="LAZR01020134">
    <property type="protein sequence ID" value="KKL89993.1"/>
    <property type="molecule type" value="Genomic_DNA"/>
</dbReference>